<dbReference type="InterPro" id="IPR000182">
    <property type="entry name" value="GNAT_dom"/>
</dbReference>
<dbReference type="GO" id="GO:0016747">
    <property type="term" value="F:acyltransferase activity, transferring groups other than amino-acyl groups"/>
    <property type="evidence" value="ECO:0007669"/>
    <property type="project" value="InterPro"/>
</dbReference>
<dbReference type="AlphaFoldDB" id="A0A918FHY2"/>
<reference evidence="2" key="2">
    <citation type="submission" date="2020-09" db="EMBL/GenBank/DDBJ databases">
        <authorList>
            <person name="Sun Q."/>
            <person name="Ohkuma M."/>
        </authorList>
    </citation>
    <scope>NUCLEOTIDE SEQUENCE</scope>
    <source>
        <strain evidence="2">JCM 31311</strain>
    </source>
</reference>
<dbReference type="EMBL" id="BMQL01000088">
    <property type="protein sequence ID" value="GGR38753.1"/>
    <property type="molecule type" value="Genomic_DNA"/>
</dbReference>
<accession>A0A918FHY2</accession>
<dbReference type="SUPFAM" id="SSF55729">
    <property type="entry name" value="Acyl-CoA N-acyltransferases (Nat)"/>
    <property type="match status" value="1"/>
</dbReference>
<dbReference type="Proteomes" id="UP000603865">
    <property type="component" value="Unassembled WGS sequence"/>
</dbReference>
<keyword evidence="3" id="KW-1185">Reference proteome</keyword>
<name>A0A918FHY2_9DEIO</name>
<reference evidence="2" key="1">
    <citation type="journal article" date="2014" name="Int. J. Syst. Evol. Microbiol.">
        <title>Complete genome sequence of Corynebacterium casei LMG S-19264T (=DSM 44701T), isolated from a smear-ripened cheese.</title>
        <authorList>
            <consortium name="US DOE Joint Genome Institute (JGI-PGF)"/>
            <person name="Walter F."/>
            <person name="Albersmeier A."/>
            <person name="Kalinowski J."/>
            <person name="Ruckert C."/>
        </authorList>
    </citation>
    <scope>NUCLEOTIDE SEQUENCE</scope>
    <source>
        <strain evidence="2">JCM 31311</strain>
    </source>
</reference>
<proteinExistence type="predicted"/>
<dbReference type="PROSITE" id="PS51186">
    <property type="entry name" value="GNAT"/>
    <property type="match status" value="1"/>
</dbReference>
<organism evidence="2 3">
    <name type="scientific">Deinococcus ruber</name>
    <dbReference type="NCBI Taxonomy" id="1848197"/>
    <lineage>
        <taxon>Bacteria</taxon>
        <taxon>Thermotogati</taxon>
        <taxon>Deinococcota</taxon>
        <taxon>Deinococci</taxon>
        <taxon>Deinococcales</taxon>
        <taxon>Deinococcaceae</taxon>
        <taxon>Deinococcus</taxon>
    </lineage>
</organism>
<dbReference type="InterPro" id="IPR016181">
    <property type="entry name" value="Acyl_CoA_acyltransferase"/>
</dbReference>
<gene>
    <name evidence="2" type="ORF">GCM10008957_54720</name>
</gene>
<dbReference type="Gene3D" id="3.40.630.30">
    <property type="match status" value="1"/>
</dbReference>
<comment type="caution">
    <text evidence="2">The sequence shown here is derived from an EMBL/GenBank/DDBJ whole genome shotgun (WGS) entry which is preliminary data.</text>
</comment>
<evidence type="ECO:0000259" key="1">
    <source>
        <dbReference type="PROSITE" id="PS51186"/>
    </source>
</evidence>
<feature type="domain" description="N-acetyltransferase" evidence="1">
    <location>
        <begin position="1"/>
        <end position="135"/>
    </location>
</feature>
<evidence type="ECO:0000313" key="2">
    <source>
        <dbReference type="EMBL" id="GGR38753.1"/>
    </source>
</evidence>
<dbReference type="Pfam" id="PF13508">
    <property type="entry name" value="Acetyltransf_7"/>
    <property type="match status" value="1"/>
</dbReference>
<evidence type="ECO:0000313" key="3">
    <source>
        <dbReference type="Proteomes" id="UP000603865"/>
    </source>
</evidence>
<protein>
    <recommendedName>
        <fullName evidence="1">N-acetyltransferase domain-containing protein</fullName>
    </recommendedName>
</protein>
<sequence>MLRREPEMTPEIEALLTLAMSPSPERIRAALNAYTSDPQRQIWSWHVGGQAVCAAGLRLVGQQAEVLHIGTRPGERGRGYGRSLLLTLTTHLPLTVLEAETDSEAAEFYRRAGFQIQDAPPRFGTPRFRCRLTRY</sequence>